<sequence>MTDQWGGEQARRKVACLERRSRRFAPVGQDHQRSCEASKQQPEATMANRADEDGQRAARRSSGSAVVSNGAARPKATKSHLKVRMTGGQWRAKGIARGRAAGQCGQRPAGTMSHLELPTTGGLRTTEGGRPIFKSPDGYEVGRRR</sequence>
<feature type="compositionally biased region" description="Low complexity" evidence="1">
    <location>
        <begin position="60"/>
        <end position="73"/>
    </location>
</feature>
<feature type="compositionally biased region" description="Low complexity" evidence="1">
    <location>
        <begin position="91"/>
        <end position="102"/>
    </location>
</feature>
<evidence type="ECO:0000313" key="3">
    <source>
        <dbReference type="Proteomes" id="UP001419268"/>
    </source>
</evidence>
<evidence type="ECO:0000313" key="2">
    <source>
        <dbReference type="EMBL" id="KAK9083017.1"/>
    </source>
</evidence>
<evidence type="ECO:0000256" key="1">
    <source>
        <dbReference type="SAM" id="MobiDB-lite"/>
    </source>
</evidence>
<dbReference type="AlphaFoldDB" id="A0AAP0E1C1"/>
<proteinExistence type="predicted"/>
<organism evidence="2 3">
    <name type="scientific">Stephania cephalantha</name>
    <dbReference type="NCBI Taxonomy" id="152367"/>
    <lineage>
        <taxon>Eukaryota</taxon>
        <taxon>Viridiplantae</taxon>
        <taxon>Streptophyta</taxon>
        <taxon>Embryophyta</taxon>
        <taxon>Tracheophyta</taxon>
        <taxon>Spermatophyta</taxon>
        <taxon>Magnoliopsida</taxon>
        <taxon>Ranunculales</taxon>
        <taxon>Menispermaceae</taxon>
        <taxon>Menispermoideae</taxon>
        <taxon>Cissampelideae</taxon>
        <taxon>Stephania</taxon>
    </lineage>
</organism>
<dbReference type="Proteomes" id="UP001419268">
    <property type="component" value="Unassembled WGS sequence"/>
</dbReference>
<dbReference type="EMBL" id="JBBNAG010000013">
    <property type="protein sequence ID" value="KAK9083017.1"/>
    <property type="molecule type" value="Genomic_DNA"/>
</dbReference>
<comment type="caution">
    <text evidence="2">The sequence shown here is derived from an EMBL/GenBank/DDBJ whole genome shotgun (WGS) entry which is preliminary data.</text>
</comment>
<feature type="region of interest" description="Disordered" evidence="1">
    <location>
        <begin position="23"/>
        <end position="145"/>
    </location>
</feature>
<accession>A0AAP0E1C1</accession>
<reference evidence="2 3" key="1">
    <citation type="submission" date="2024-01" db="EMBL/GenBank/DDBJ databases">
        <title>Genome assemblies of Stephania.</title>
        <authorList>
            <person name="Yang L."/>
        </authorList>
    </citation>
    <scope>NUCLEOTIDE SEQUENCE [LARGE SCALE GENOMIC DNA]</scope>
    <source>
        <strain evidence="2">JXDWG</strain>
        <tissue evidence="2">Leaf</tissue>
    </source>
</reference>
<name>A0AAP0E1C1_9MAGN</name>
<feature type="compositionally biased region" description="Low complexity" evidence="1">
    <location>
        <begin position="116"/>
        <end position="131"/>
    </location>
</feature>
<protein>
    <submittedName>
        <fullName evidence="2">Uncharacterized protein</fullName>
    </submittedName>
</protein>
<gene>
    <name evidence="2" type="ORF">Scep_029488</name>
</gene>
<keyword evidence="3" id="KW-1185">Reference proteome</keyword>